<dbReference type="Proteomes" id="UP000031910">
    <property type="component" value="Chromosome"/>
</dbReference>
<evidence type="ECO:0000313" key="3">
    <source>
        <dbReference type="Proteomes" id="UP000031910"/>
    </source>
</evidence>
<sequence length="291" mass="34567">MQLKDKITKHQPKYQPDINLNSNFNQSISFDKTSNNSNMTNQRDSTSNQLEVEVLNNNNNNNNNNIQSVNLINNLLQKTFLNMFNEINNLKQQVNQSNLDNYEFFVDELKAQINSVSEIKNDFLDKIDQLNTDQSSVLDLKDFISKQTNKIYHTLYKEIKNMNNPCKTKLKNHFDSFKNSSALNDQFDQLKDQISYLKSKIHQNNSNNVNQFLKNEEFNRLKSDILSQKEELEQFKKELYFEKMLNEKLESFDNKLKEKESILELERLKKEIKDEQNKLREMLFLEKLVNN</sequence>
<protein>
    <submittedName>
        <fullName evidence="2">Uncharacterized protein</fullName>
    </submittedName>
</protein>
<proteinExistence type="predicted"/>
<evidence type="ECO:0000313" key="2">
    <source>
        <dbReference type="EMBL" id="AJK51608.1"/>
    </source>
</evidence>
<dbReference type="EMBL" id="CP006959">
    <property type="protein sequence ID" value="AJK51608.1"/>
    <property type="molecule type" value="Genomic_DNA"/>
</dbReference>
<dbReference type="AlphaFoldDB" id="A0A9N7G9K5"/>
<feature type="coiled-coil region" evidence="1">
    <location>
        <begin position="218"/>
        <end position="285"/>
    </location>
</feature>
<name>A0A9N7G9K5_MYCCC</name>
<keyword evidence="3" id="KW-1185">Reference proteome</keyword>
<dbReference type="KEGG" id="mcai:MCCG_0660"/>
<accession>A0A9N7G9K5</accession>
<organism evidence="2 3">
    <name type="scientific">Mycoplasma capricolum subsp. capripneumoniae 87001</name>
    <dbReference type="NCBI Taxonomy" id="1124992"/>
    <lineage>
        <taxon>Bacteria</taxon>
        <taxon>Bacillati</taxon>
        <taxon>Mycoplasmatota</taxon>
        <taxon>Mollicutes</taxon>
        <taxon>Mycoplasmataceae</taxon>
        <taxon>Mycoplasma</taxon>
    </lineage>
</organism>
<keyword evidence="1" id="KW-0175">Coiled coil</keyword>
<evidence type="ECO:0000256" key="1">
    <source>
        <dbReference type="SAM" id="Coils"/>
    </source>
</evidence>
<gene>
    <name evidence="2" type="ORF">MCCG_0660</name>
</gene>
<reference evidence="2 3" key="1">
    <citation type="submission" date="2013-12" db="EMBL/GenBank/DDBJ databases">
        <authorList>
            <person name="Wang R."/>
            <person name="Li Y."/>
            <person name="Zheng H."/>
            <person name="Xin J."/>
        </authorList>
    </citation>
    <scope>NUCLEOTIDE SEQUENCE [LARGE SCALE GENOMIC DNA]</scope>
    <source>
        <strain evidence="2 3">87001</strain>
    </source>
</reference>